<keyword evidence="3" id="KW-1185">Reference proteome</keyword>
<evidence type="ECO:0000256" key="1">
    <source>
        <dbReference type="SAM" id="MobiDB-lite"/>
    </source>
</evidence>
<dbReference type="Proteomes" id="UP001165136">
    <property type="component" value="Unassembled WGS sequence"/>
</dbReference>
<accession>A0A9W6VCU1</accession>
<comment type="caution">
    <text evidence="2">The sequence shown here is derived from an EMBL/GenBank/DDBJ whole genome shotgun (WGS) entry which is preliminary data.</text>
</comment>
<sequence>MALVSAFTALASHTSEQDVRALADTAQRTSASPNTTQGTSAAPDTARSTSRAPDPGRATSAAPNDGMAPERDRNGAVEGRQWKRENPQRPQKNPPNPNCTLTVPPNPLTAQGLATPYVLSGTSPGGPCREADPNQSAFVEATILDPATGNLSVYRPLVIDRDTSPAVAPVAPSLPAGAVVGIWFGFNGDTLTLAGNGNSLTQGSCVNGLRDSLFGQFAHCNAPAFFTAANAAVAKNQLVIPPLGTAKDGLPCPSVRDFSLVDQDQSDNVTTTYVATRDGRTAQAGVAGTAQLGKTTKLTNGSDNGLLNTNVAPALGCKPFTAPDLTADGTPSTSLALNELQAAAHQAQPMALVPPNDPMVLVDGKVSIQKANLYRAGVNQPPVDPAVDTARAYCANIKNIGAERLQTDKALLVKAPSPDAGAANLFEFLSQRLQASLQNLDCPTKR</sequence>
<protein>
    <submittedName>
        <fullName evidence="2">Uncharacterized protein</fullName>
    </submittedName>
</protein>
<feature type="compositionally biased region" description="Basic and acidic residues" evidence="1">
    <location>
        <begin position="68"/>
        <end position="87"/>
    </location>
</feature>
<dbReference type="AlphaFoldDB" id="A0A9W6VCU1"/>
<evidence type="ECO:0000313" key="3">
    <source>
        <dbReference type="Proteomes" id="UP001165136"/>
    </source>
</evidence>
<evidence type="ECO:0000313" key="2">
    <source>
        <dbReference type="EMBL" id="GLY66548.1"/>
    </source>
</evidence>
<organism evidence="2 3">
    <name type="scientific">Amycolatopsis taiwanensis</name>
    <dbReference type="NCBI Taxonomy" id="342230"/>
    <lineage>
        <taxon>Bacteria</taxon>
        <taxon>Bacillati</taxon>
        <taxon>Actinomycetota</taxon>
        <taxon>Actinomycetes</taxon>
        <taxon>Pseudonocardiales</taxon>
        <taxon>Pseudonocardiaceae</taxon>
        <taxon>Amycolatopsis</taxon>
    </lineage>
</organism>
<proteinExistence type="predicted"/>
<reference evidence="2" key="1">
    <citation type="submission" date="2023-03" db="EMBL/GenBank/DDBJ databases">
        <title>Amycolatopsis taiwanensis NBRC 103393.</title>
        <authorList>
            <person name="Ichikawa N."/>
            <person name="Sato H."/>
            <person name="Tonouchi N."/>
        </authorList>
    </citation>
    <scope>NUCLEOTIDE SEQUENCE</scope>
    <source>
        <strain evidence="2">NBRC 103393</strain>
    </source>
</reference>
<name>A0A9W6VCU1_9PSEU</name>
<feature type="compositionally biased region" description="Polar residues" evidence="1">
    <location>
        <begin position="26"/>
        <end position="51"/>
    </location>
</feature>
<dbReference type="EMBL" id="BSTI01000006">
    <property type="protein sequence ID" value="GLY66548.1"/>
    <property type="molecule type" value="Genomic_DNA"/>
</dbReference>
<gene>
    <name evidence="2" type="ORF">Atai01_31670</name>
</gene>
<feature type="region of interest" description="Disordered" evidence="1">
    <location>
        <begin position="9"/>
        <end position="130"/>
    </location>
</feature>